<proteinExistence type="predicted"/>
<dbReference type="EMBL" id="GIFC01003227">
    <property type="protein sequence ID" value="MXU85310.1"/>
    <property type="molecule type" value="Transcribed_RNA"/>
</dbReference>
<name>A0A6B0U9J0_IXORI</name>
<protein>
    <submittedName>
        <fullName evidence="1">Uncharacterized protein</fullName>
    </submittedName>
</protein>
<accession>A0A6B0U9J0</accession>
<evidence type="ECO:0000313" key="1">
    <source>
        <dbReference type="EMBL" id="MXU85310.1"/>
    </source>
</evidence>
<sequence length="85" mass="9365">MYVYGTLEEVFVHPRSFSLSIKKKEGDSWLGCRVSRQRYTHIRTHAHAHTHAHTRAMGESVGQAHGCIAGGAVATPRGATPRALR</sequence>
<reference evidence="1" key="1">
    <citation type="submission" date="2019-12" db="EMBL/GenBank/DDBJ databases">
        <title>An insight into the sialome of adult female Ixodes ricinus ticks feeding for 6 days.</title>
        <authorList>
            <person name="Perner J."/>
            <person name="Ribeiro J.M.C."/>
        </authorList>
    </citation>
    <scope>NUCLEOTIDE SEQUENCE</scope>
    <source>
        <strain evidence="1">Semi-engorged</strain>
        <tissue evidence="1">Salivary glands</tissue>
    </source>
</reference>
<organism evidence="1">
    <name type="scientific">Ixodes ricinus</name>
    <name type="common">Common tick</name>
    <name type="synonym">Acarus ricinus</name>
    <dbReference type="NCBI Taxonomy" id="34613"/>
    <lineage>
        <taxon>Eukaryota</taxon>
        <taxon>Metazoa</taxon>
        <taxon>Ecdysozoa</taxon>
        <taxon>Arthropoda</taxon>
        <taxon>Chelicerata</taxon>
        <taxon>Arachnida</taxon>
        <taxon>Acari</taxon>
        <taxon>Parasitiformes</taxon>
        <taxon>Ixodida</taxon>
        <taxon>Ixodoidea</taxon>
        <taxon>Ixodidae</taxon>
        <taxon>Ixodinae</taxon>
        <taxon>Ixodes</taxon>
    </lineage>
</organism>
<dbReference type="AlphaFoldDB" id="A0A6B0U9J0"/>